<proteinExistence type="predicted"/>
<dbReference type="PANTHER" id="PTHR43445:SF3">
    <property type="entry name" value="UDP-N-ACETYLMURAMATE--L-ALANINE LIGASE"/>
    <property type="match status" value="1"/>
</dbReference>
<dbReference type="SUPFAM" id="SSF53623">
    <property type="entry name" value="MurD-like peptide ligases, catalytic domain"/>
    <property type="match status" value="1"/>
</dbReference>
<dbReference type="PANTHER" id="PTHR43445">
    <property type="entry name" value="UDP-N-ACETYLMURAMATE--L-ALANINE LIGASE-RELATED"/>
    <property type="match status" value="1"/>
</dbReference>
<dbReference type="Pfam" id="PF01225">
    <property type="entry name" value="Mur_ligase"/>
    <property type="match status" value="1"/>
</dbReference>
<evidence type="ECO:0000259" key="2">
    <source>
        <dbReference type="Pfam" id="PF01225"/>
    </source>
</evidence>
<evidence type="ECO:0008006" key="6">
    <source>
        <dbReference type="Google" id="ProtNLM"/>
    </source>
</evidence>
<keyword evidence="1" id="KW-0732">Signal</keyword>
<dbReference type="OrthoDB" id="2017219at2759"/>
<dbReference type="GO" id="GO:0016881">
    <property type="term" value="F:acid-amino acid ligase activity"/>
    <property type="evidence" value="ECO:0007669"/>
    <property type="project" value="InterPro"/>
</dbReference>
<evidence type="ECO:0000256" key="1">
    <source>
        <dbReference type="SAM" id="SignalP"/>
    </source>
</evidence>
<sequence>MLKKTRVGFTSWVLEVVGCLVLHCLPSSKVMRSVVRILYGLLNSYMGALQEAGAHLFVGHSELNFGNSGSLSDTLPDAVVVLSAIPPDNVEIVHAKSAGIPVLKQGDWLGKLTEAYNLIAVSGSHVYSMFAPSTTTSMIAYILKAMGDDLTAVIGARVPRFAGENVIHGSGLNFILEADEYNGCFLGLAPHITVVTNVDWEHVDIFPDEKLVRTIFRRFLRFAMNSNNNGSGAYSLLSDRQGARILNASDEVKLSHNLELFSESYSTTTYGISKLNEWHASSVCSNAHGGSDYKLVEGVLLQTSAYKVPGVHNVLNSLAVSQNI</sequence>
<dbReference type="InterPro" id="IPR036565">
    <property type="entry name" value="Mur-like_cat_sf"/>
</dbReference>
<dbReference type="EMBL" id="HG739099">
    <property type="protein sequence ID" value="CDP05145.1"/>
    <property type="molecule type" value="Genomic_DNA"/>
</dbReference>
<feature type="domain" description="Mur ligase N-terminal catalytic" evidence="2">
    <location>
        <begin position="48"/>
        <end position="116"/>
    </location>
</feature>
<accession>A0A068U9A6</accession>
<dbReference type="InterPro" id="IPR013221">
    <property type="entry name" value="Mur_ligase_cen"/>
</dbReference>
<reference evidence="5" key="1">
    <citation type="journal article" date="2014" name="Science">
        <title>The coffee genome provides insight into the convergent evolution of caffeine biosynthesis.</title>
        <authorList>
            <person name="Denoeud F."/>
            <person name="Carretero-Paulet L."/>
            <person name="Dereeper A."/>
            <person name="Droc G."/>
            <person name="Guyot R."/>
            <person name="Pietrella M."/>
            <person name="Zheng C."/>
            <person name="Alberti A."/>
            <person name="Anthony F."/>
            <person name="Aprea G."/>
            <person name="Aury J.M."/>
            <person name="Bento P."/>
            <person name="Bernard M."/>
            <person name="Bocs S."/>
            <person name="Campa C."/>
            <person name="Cenci A."/>
            <person name="Combes M.C."/>
            <person name="Crouzillat D."/>
            <person name="Da Silva C."/>
            <person name="Daddiego L."/>
            <person name="De Bellis F."/>
            <person name="Dussert S."/>
            <person name="Garsmeur O."/>
            <person name="Gayraud T."/>
            <person name="Guignon V."/>
            <person name="Jahn K."/>
            <person name="Jamilloux V."/>
            <person name="Joet T."/>
            <person name="Labadie K."/>
            <person name="Lan T."/>
            <person name="Leclercq J."/>
            <person name="Lepelley M."/>
            <person name="Leroy T."/>
            <person name="Li L.T."/>
            <person name="Librado P."/>
            <person name="Lopez L."/>
            <person name="Munoz A."/>
            <person name="Noel B."/>
            <person name="Pallavicini A."/>
            <person name="Perrotta G."/>
            <person name="Poncet V."/>
            <person name="Pot D."/>
            <person name="Priyono X."/>
            <person name="Rigoreau M."/>
            <person name="Rouard M."/>
            <person name="Rozas J."/>
            <person name="Tranchant-Dubreuil C."/>
            <person name="VanBuren R."/>
            <person name="Zhang Q."/>
            <person name="Andrade A.C."/>
            <person name="Argout X."/>
            <person name="Bertrand B."/>
            <person name="de Kochko A."/>
            <person name="Graziosi G."/>
            <person name="Henry R.J."/>
            <person name="Jayarama X."/>
            <person name="Ming R."/>
            <person name="Nagai C."/>
            <person name="Rounsley S."/>
            <person name="Sankoff D."/>
            <person name="Giuliano G."/>
            <person name="Albert V.A."/>
            <person name="Wincker P."/>
            <person name="Lashermes P."/>
        </authorList>
    </citation>
    <scope>NUCLEOTIDE SEQUENCE [LARGE SCALE GENOMIC DNA]</scope>
    <source>
        <strain evidence="5">cv. DH200-94</strain>
    </source>
</reference>
<dbReference type="STRING" id="49390.A0A068U9A6"/>
<dbReference type="Proteomes" id="UP000295252">
    <property type="component" value="Chromosome IV"/>
</dbReference>
<dbReference type="SUPFAM" id="SSF51984">
    <property type="entry name" value="MurCD N-terminal domain"/>
    <property type="match status" value="1"/>
</dbReference>
<dbReference type="InterPro" id="IPR050061">
    <property type="entry name" value="MurCDEF_pg_biosynth"/>
</dbReference>
<dbReference type="AlphaFoldDB" id="A0A068U9A6"/>
<dbReference type="InParanoid" id="A0A068U9A6"/>
<evidence type="ECO:0000259" key="3">
    <source>
        <dbReference type="Pfam" id="PF08245"/>
    </source>
</evidence>
<feature type="chain" id="PRO_5001657744" description="Mur ligase central domain-containing protein" evidence="1">
    <location>
        <begin position="20"/>
        <end position="324"/>
    </location>
</feature>
<dbReference type="Gene3D" id="3.40.50.720">
    <property type="entry name" value="NAD(P)-binding Rossmann-like Domain"/>
    <property type="match status" value="1"/>
</dbReference>
<name>A0A068U9A6_COFCA</name>
<feature type="domain" description="Mur ligase central" evidence="3">
    <location>
        <begin position="134"/>
        <end position="320"/>
    </location>
</feature>
<dbReference type="InterPro" id="IPR000713">
    <property type="entry name" value="Mur_ligase_N"/>
</dbReference>
<dbReference type="Gramene" id="CDP05145">
    <property type="protein sequence ID" value="CDP05145"/>
    <property type="gene ID" value="GSCOC_T00020093001"/>
</dbReference>
<protein>
    <recommendedName>
        <fullName evidence="6">Mur ligase central domain-containing protein</fullName>
    </recommendedName>
</protein>
<evidence type="ECO:0000313" key="4">
    <source>
        <dbReference type="EMBL" id="CDP05145.1"/>
    </source>
</evidence>
<organism evidence="4 5">
    <name type="scientific">Coffea canephora</name>
    <name type="common">Robusta coffee</name>
    <dbReference type="NCBI Taxonomy" id="49390"/>
    <lineage>
        <taxon>Eukaryota</taxon>
        <taxon>Viridiplantae</taxon>
        <taxon>Streptophyta</taxon>
        <taxon>Embryophyta</taxon>
        <taxon>Tracheophyta</taxon>
        <taxon>Spermatophyta</taxon>
        <taxon>Magnoliopsida</taxon>
        <taxon>eudicotyledons</taxon>
        <taxon>Gunneridae</taxon>
        <taxon>Pentapetalae</taxon>
        <taxon>asterids</taxon>
        <taxon>lamiids</taxon>
        <taxon>Gentianales</taxon>
        <taxon>Rubiaceae</taxon>
        <taxon>Ixoroideae</taxon>
        <taxon>Gardenieae complex</taxon>
        <taxon>Bertiereae - Coffeeae clade</taxon>
        <taxon>Coffeeae</taxon>
        <taxon>Coffea</taxon>
    </lineage>
</organism>
<gene>
    <name evidence="4" type="ORF">GSCOC_T00020093001</name>
</gene>
<dbReference type="Pfam" id="PF08245">
    <property type="entry name" value="Mur_ligase_M"/>
    <property type="match status" value="1"/>
</dbReference>
<keyword evidence="5" id="KW-1185">Reference proteome</keyword>
<evidence type="ECO:0000313" key="5">
    <source>
        <dbReference type="Proteomes" id="UP000295252"/>
    </source>
</evidence>
<dbReference type="Gene3D" id="3.40.1190.10">
    <property type="entry name" value="Mur-like, catalytic domain"/>
    <property type="match status" value="1"/>
</dbReference>
<dbReference type="GO" id="GO:0005524">
    <property type="term" value="F:ATP binding"/>
    <property type="evidence" value="ECO:0007669"/>
    <property type="project" value="InterPro"/>
</dbReference>
<dbReference type="PhylomeDB" id="A0A068U9A6"/>
<feature type="signal peptide" evidence="1">
    <location>
        <begin position="1"/>
        <end position="19"/>
    </location>
</feature>